<dbReference type="Pfam" id="PF14559">
    <property type="entry name" value="TPR_19"/>
    <property type="match status" value="1"/>
</dbReference>
<accession>A0A326U8B7</accession>
<dbReference type="InterPro" id="IPR002088">
    <property type="entry name" value="Prenyl_trans_a"/>
</dbReference>
<organism evidence="7 8">
    <name type="scientific">Thermosporothrix hazakensis</name>
    <dbReference type="NCBI Taxonomy" id="644383"/>
    <lineage>
        <taxon>Bacteria</taxon>
        <taxon>Bacillati</taxon>
        <taxon>Chloroflexota</taxon>
        <taxon>Ktedonobacteria</taxon>
        <taxon>Ktedonobacterales</taxon>
        <taxon>Thermosporotrichaceae</taxon>
        <taxon>Thermosporothrix</taxon>
    </lineage>
</organism>
<feature type="transmembrane region" description="Helical" evidence="5">
    <location>
        <begin position="526"/>
        <end position="544"/>
    </location>
</feature>
<reference evidence="7 8" key="1">
    <citation type="submission" date="2018-06" db="EMBL/GenBank/DDBJ databases">
        <title>Genomic Encyclopedia of Archaeal and Bacterial Type Strains, Phase II (KMG-II): from individual species to whole genera.</title>
        <authorList>
            <person name="Goeker M."/>
        </authorList>
    </citation>
    <scope>NUCLEOTIDE SEQUENCE [LARGE SCALE GENOMIC DNA]</scope>
    <source>
        <strain evidence="7 8">ATCC BAA-1881</strain>
    </source>
</reference>
<dbReference type="AlphaFoldDB" id="A0A326U8B7"/>
<dbReference type="InterPro" id="IPR051685">
    <property type="entry name" value="Ycf3/AcsC/BcsC/TPR_MFPF"/>
</dbReference>
<dbReference type="GO" id="GO:0008318">
    <property type="term" value="F:protein prenyltransferase activity"/>
    <property type="evidence" value="ECO:0007669"/>
    <property type="project" value="InterPro"/>
</dbReference>
<name>A0A326U8B7_THEHA</name>
<proteinExistence type="predicted"/>
<feature type="compositionally biased region" description="Polar residues" evidence="4">
    <location>
        <begin position="272"/>
        <end position="285"/>
    </location>
</feature>
<keyword evidence="8" id="KW-1185">Reference proteome</keyword>
<evidence type="ECO:0000256" key="5">
    <source>
        <dbReference type="SAM" id="Phobius"/>
    </source>
</evidence>
<dbReference type="OrthoDB" id="143111at2"/>
<dbReference type="SMART" id="SM00028">
    <property type="entry name" value="TPR"/>
    <property type="match status" value="3"/>
</dbReference>
<dbReference type="EMBL" id="QKUF01000005">
    <property type="protein sequence ID" value="PZW31976.1"/>
    <property type="molecule type" value="Genomic_DNA"/>
</dbReference>
<evidence type="ECO:0000259" key="6">
    <source>
        <dbReference type="Pfam" id="PF00656"/>
    </source>
</evidence>
<evidence type="ECO:0000313" key="7">
    <source>
        <dbReference type="EMBL" id="PZW31976.1"/>
    </source>
</evidence>
<dbReference type="Gene3D" id="1.25.40.10">
    <property type="entry name" value="Tetratricopeptide repeat domain"/>
    <property type="match status" value="1"/>
</dbReference>
<dbReference type="InterPro" id="IPR019734">
    <property type="entry name" value="TPR_rpt"/>
</dbReference>
<dbReference type="InterPro" id="IPR011600">
    <property type="entry name" value="Pept_C14_caspase"/>
</dbReference>
<feature type="transmembrane region" description="Helical" evidence="5">
    <location>
        <begin position="564"/>
        <end position="591"/>
    </location>
</feature>
<feature type="domain" description="Peptidase C14 caspase" evidence="6">
    <location>
        <begin position="3"/>
        <end position="236"/>
    </location>
</feature>
<keyword evidence="5" id="KW-0472">Membrane</keyword>
<keyword evidence="5" id="KW-1133">Transmembrane helix</keyword>
<dbReference type="RefSeq" id="WP_111321384.1">
    <property type="nucleotide sequence ID" value="NZ_BIFX01000001.1"/>
</dbReference>
<keyword evidence="5" id="KW-0812">Transmembrane</keyword>
<dbReference type="Proteomes" id="UP000248806">
    <property type="component" value="Unassembled WGS sequence"/>
</dbReference>
<feature type="region of interest" description="Disordered" evidence="4">
    <location>
        <begin position="247"/>
        <end position="285"/>
    </location>
</feature>
<evidence type="ECO:0000313" key="8">
    <source>
        <dbReference type="Proteomes" id="UP000248806"/>
    </source>
</evidence>
<gene>
    <name evidence="7" type="ORF">EI42_02001</name>
</gene>
<dbReference type="InterPro" id="IPR011990">
    <property type="entry name" value="TPR-like_helical_dom_sf"/>
</dbReference>
<feature type="transmembrane region" description="Helical" evidence="5">
    <location>
        <begin position="497"/>
        <end position="519"/>
    </location>
</feature>
<dbReference type="GO" id="GO:0006508">
    <property type="term" value="P:proteolysis"/>
    <property type="evidence" value="ECO:0007669"/>
    <property type="project" value="InterPro"/>
</dbReference>
<dbReference type="PANTHER" id="PTHR44943:SF8">
    <property type="entry name" value="TPR REPEAT-CONTAINING PROTEIN MJ0263"/>
    <property type="match status" value="1"/>
</dbReference>
<dbReference type="Pfam" id="PF00656">
    <property type="entry name" value="Peptidase_C14"/>
    <property type="match status" value="1"/>
</dbReference>
<evidence type="ECO:0000256" key="1">
    <source>
        <dbReference type="ARBA" id="ARBA00022737"/>
    </source>
</evidence>
<sequence>MGRRLGLIIGINTYQDPTFQPLQFAENDARALAQWLVNNQGGKWSPGDVQVVQGQHATHELLKSLFTQTCLQVALPDDLVFLYFAGHTYIDERSGQGILAASNTSYQDPTTGIPLITIAQQLFAQSQAGQILFIIDSFQSGRLWSARRASPYDFSPLCSPAVTSALQQQPNRMLFFSCRGNEFAPETGMQKLGSFTHRLIAGLCGPANDPTLGRPTIESIYSFLQGSLSDQQKPQIIGQINSPVILAGDPLPDPSQEPVASKPQPQVYHDTPGSQYPQGASLATATTVRTQQNEPSSGPLVNHSALSAFQNTPTTDNTQAVTPMLAQAKQLVQANRLAEAIMYVEQALQASPQDTEALTLKAQVLGTMGRLQEAFAVIDQMLQQDPENALAWSMRAVVLNNAGQYQAALEAIERSLELNPNNLEAYNIKTGIMEHLATTQSQHGKTGELAAKLIEESNKEEGRTRPFWKDAALQIVGLLIGVVGIALPLALPGTLALAGLVVSSIGFALYCIAAIRGAYSKGIGSALLTIVLSVLLAALVGGAARFGLSPLIDLVHKKQELLGAIFYAAVALVAVAILAPVLAIGSFFVGIPRRRKGK</sequence>
<dbReference type="GO" id="GO:0004197">
    <property type="term" value="F:cysteine-type endopeptidase activity"/>
    <property type="evidence" value="ECO:0007669"/>
    <property type="project" value="InterPro"/>
</dbReference>
<dbReference type="PROSITE" id="PS50293">
    <property type="entry name" value="TPR_REGION"/>
    <property type="match status" value="1"/>
</dbReference>
<protein>
    <submittedName>
        <fullName evidence="7">Caspase domain-containing protein</fullName>
    </submittedName>
</protein>
<evidence type="ECO:0000256" key="4">
    <source>
        <dbReference type="SAM" id="MobiDB-lite"/>
    </source>
</evidence>
<comment type="caution">
    <text evidence="7">The sequence shown here is derived from an EMBL/GenBank/DDBJ whole genome shotgun (WGS) entry which is preliminary data.</text>
</comment>
<dbReference type="PANTHER" id="PTHR44943">
    <property type="entry name" value="CELLULOSE SYNTHASE OPERON PROTEIN C"/>
    <property type="match status" value="1"/>
</dbReference>
<dbReference type="SUPFAM" id="SSF48452">
    <property type="entry name" value="TPR-like"/>
    <property type="match status" value="1"/>
</dbReference>
<evidence type="ECO:0000256" key="3">
    <source>
        <dbReference type="PROSITE-ProRule" id="PRU00339"/>
    </source>
</evidence>
<evidence type="ECO:0000256" key="2">
    <source>
        <dbReference type="ARBA" id="ARBA00022803"/>
    </source>
</evidence>
<dbReference type="PROSITE" id="PS51147">
    <property type="entry name" value="PFTA"/>
    <property type="match status" value="1"/>
</dbReference>
<keyword evidence="2 3" id="KW-0802">TPR repeat</keyword>
<feature type="repeat" description="TPR" evidence="3">
    <location>
        <begin position="389"/>
        <end position="422"/>
    </location>
</feature>
<dbReference type="PROSITE" id="PS50005">
    <property type="entry name" value="TPR"/>
    <property type="match status" value="1"/>
</dbReference>
<dbReference type="Gene3D" id="3.40.50.1460">
    <property type="match status" value="1"/>
</dbReference>
<keyword evidence="1" id="KW-0677">Repeat</keyword>